<keyword evidence="2" id="KW-1185">Reference proteome</keyword>
<accession>A0A1R2B8P8</accession>
<dbReference type="InterPro" id="IPR051291">
    <property type="entry name" value="CIMAP"/>
</dbReference>
<sequence>MTEKRYHSVGKAQSNHYSILSRAQRFYTENSQQIPGPGMYSLVNKDRTGVKFAITKRSPLFKVAENPAPGAYNIPSCFDKGQSYTFSPKISRSAPKYPGPGDYNVKDVVPNAARAIFGRERRKDNFLNTELISVPGPGNYGLRNTLEGPKWKFGSEPSRKQIEIEDLPGPGAYEVKPIMSNVFIKFPLSKRPYKIEKLPGPGHYNINTSRLPSFASQKAEKFQKVSGFIMPGPSDYFLSDQNSPMSQSSMKMFKNFEKFSRNTLSTLNSADVLKNN</sequence>
<dbReference type="EMBL" id="MPUH01000841">
    <property type="protein sequence ID" value="OMJ73163.1"/>
    <property type="molecule type" value="Genomic_DNA"/>
</dbReference>
<gene>
    <name evidence="1" type="ORF">SteCoe_28199</name>
</gene>
<comment type="caution">
    <text evidence="1">The sequence shown here is derived from an EMBL/GenBank/DDBJ whole genome shotgun (WGS) entry which is preliminary data.</text>
</comment>
<dbReference type="PANTHER" id="PTHR21580:SF60">
    <property type="entry name" value="SPERM-TAIL PG-RICH REPEAT-CONTAINING PROTEIN 2"/>
    <property type="match status" value="1"/>
</dbReference>
<organism evidence="1 2">
    <name type="scientific">Stentor coeruleus</name>
    <dbReference type="NCBI Taxonomy" id="5963"/>
    <lineage>
        <taxon>Eukaryota</taxon>
        <taxon>Sar</taxon>
        <taxon>Alveolata</taxon>
        <taxon>Ciliophora</taxon>
        <taxon>Postciliodesmatophora</taxon>
        <taxon>Heterotrichea</taxon>
        <taxon>Heterotrichida</taxon>
        <taxon>Stentoridae</taxon>
        <taxon>Stentor</taxon>
    </lineage>
</organism>
<evidence type="ECO:0000313" key="1">
    <source>
        <dbReference type="EMBL" id="OMJ73163.1"/>
    </source>
</evidence>
<dbReference type="InterPro" id="IPR010736">
    <property type="entry name" value="SHIPPO-rpt"/>
</dbReference>
<reference evidence="1 2" key="1">
    <citation type="submission" date="2016-11" db="EMBL/GenBank/DDBJ databases">
        <title>The macronuclear genome of Stentor coeruleus: a giant cell with tiny introns.</title>
        <authorList>
            <person name="Slabodnick M."/>
            <person name="Ruby J.G."/>
            <person name="Reiff S.B."/>
            <person name="Swart E.C."/>
            <person name="Gosai S."/>
            <person name="Prabakaran S."/>
            <person name="Witkowska E."/>
            <person name="Larue G.E."/>
            <person name="Fisher S."/>
            <person name="Freeman R.M."/>
            <person name="Gunawardena J."/>
            <person name="Chu W."/>
            <person name="Stover N.A."/>
            <person name="Gregory B.D."/>
            <person name="Nowacki M."/>
            <person name="Derisi J."/>
            <person name="Roy S.W."/>
            <person name="Marshall W.F."/>
            <person name="Sood P."/>
        </authorList>
    </citation>
    <scope>NUCLEOTIDE SEQUENCE [LARGE SCALE GENOMIC DNA]</scope>
    <source>
        <strain evidence="1">WM001</strain>
    </source>
</reference>
<dbReference type="Pfam" id="PF07004">
    <property type="entry name" value="SHIPPO-rpt"/>
    <property type="match status" value="4"/>
</dbReference>
<dbReference type="AlphaFoldDB" id="A0A1R2B8P8"/>
<proteinExistence type="predicted"/>
<protein>
    <submittedName>
        <fullName evidence="1">Uncharacterized protein</fullName>
    </submittedName>
</protein>
<evidence type="ECO:0000313" key="2">
    <source>
        <dbReference type="Proteomes" id="UP000187209"/>
    </source>
</evidence>
<name>A0A1R2B8P8_9CILI</name>
<dbReference type="Proteomes" id="UP000187209">
    <property type="component" value="Unassembled WGS sequence"/>
</dbReference>
<dbReference type="PANTHER" id="PTHR21580">
    <property type="entry name" value="SHIPPO-1-RELATED"/>
    <property type="match status" value="1"/>
</dbReference>
<dbReference type="OrthoDB" id="283550at2759"/>